<feature type="binding site" evidence="23">
    <location>
        <position position="406"/>
    </location>
    <ligand>
        <name>Zn(2+)</name>
        <dbReference type="ChEBI" id="CHEBI:29105"/>
        <note>catalytic</note>
    </ligand>
</feature>
<dbReference type="Pfam" id="PF11838">
    <property type="entry name" value="ERAP1_C"/>
    <property type="match status" value="1"/>
</dbReference>
<keyword evidence="31" id="KW-1185">Reference proteome</keyword>
<dbReference type="EMBL" id="KK852680">
    <property type="protein sequence ID" value="KDR18594.1"/>
    <property type="molecule type" value="Genomic_DNA"/>
</dbReference>
<evidence type="ECO:0000313" key="30">
    <source>
        <dbReference type="EMBL" id="KDR18594.1"/>
    </source>
</evidence>
<evidence type="ECO:0000313" key="31">
    <source>
        <dbReference type="Proteomes" id="UP000027135"/>
    </source>
</evidence>
<dbReference type="GO" id="GO:0004230">
    <property type="term" value="F:glutamyl aminopeptidase activity"/>
    <property type="evidence" value="ECO:0007669"/>
    <property type="project" value="UniProtKB-EC"/>
</dbReference>
<dbReference type="InterPro" id="IPR042097">
    <property type="entry name" value="Aminopeptidase_N-like_N_sf"/>
</dbReference>
<evidence type="ECO:0000256" key="6">
    <source>
        <dbReference type="ARBA" id="ARBA00022438"/>
    </source>
</evidence>
<evidence type="ECO:0000256" key="11">
    <source>
        <dbReference type="ARBA" id="ARBA00022723"/>
    </source>
</evidence>
<dbReference type="InterPro" id="IPR014782">
    <property type="entry name" value="Peptidase_M1_dom"/>
</dbReference>
<evidence type="ECO:0000256" key="17">
    <source>
        <dbReference type="ARBA" id="ARBA00023049"/>
    </source>
</evidence>
<feature type="domain" description="Peptidase M1 membrane alanine aminopeptidase" evidence="27">
    <location>
        <begin position="330"/>
        <end position="548"/>
    </location>
</feature>
<keyword evidence="13 23" id="KW-0862">Zinc</keyword>
<evidence type="ECO:0000256" key="13">
    <source>
        <dbReference type="ARBA" id="ARBA00022833"/>
    </source>
</evidence>
<protein>
    <recommendedName>
        <fullName evidence="25">Aminopeptidase</fullName>
        <ecNumber evidence="25">3.4.11.-</ecNumber>
    </recommendedName>
</protein>
<evidence type="ECO:0000256" key="16">
    <source>
        <dbReference type="ARBA" id="ARBA00022989"/>
    </source>
</evidence>
<dbReference type="SUPFAM" id="SSF55486">
    <property type="entry name" value="Metalloproteases ('zincins'), catalytic domain"/>
    <property type="match status" value="1"/>
</dbReference>
<keyword evidence="19" id="KW-1015">Disulfide bond</keyword>
<dbReference type="GO" id="GO:0006508">
    <property type="term" value="P:proteolysis"/>
    <property type="evidence" value="ECO:0007669"/>
    <property type="project" value="UniProtKB-KW"/>
</dbReference>
<dbReference type="GO" id="GO:0042277">
    <property type="term" value="F:peptide binding"/>
    <property type="evidence" value="ECO:0007669"/>
    <property type="project" value="TreeGrafter"/>
</dbReference>
<feature type="binding site" evidence="23">
    <location>
        <position position="402"/>
    </location>
    <ligand>
        <name>Zn(2+)</name>
        <dbReference type="ChEBI" id="CHEBI:29105"/>
        <note>catalytic</note>
    </ligand>
</feature>
<organism evidence="30 31">
    <name type="scientific">Zootermopsis nevadensis</name>
    <name type="common">Dampwood termite</name>
    <dbReference type="NCBI Taxonomy" id="136037"/>
    <lineage>
        <taxon>Eukaryota</taxon>
        <taxon>Metazoa</taxon>
        <taxon>Ecdysozoa</taxon>
        <taxon>Arthropoda</taxon>
        <taxon>Hexapoda</taxon>
        <taxon>Insecta</taxon>
        <taxon>Pterygota</taxon>
        <taxon>Neoptera</taxon>
        <taxon>Polyneoptera</taxon>
        <taxon>Dictyoptera</taxon>
        <taxon>Blattodea</taxon>
        <taxon>Blattoidea</taxon>
        <taxon>Termitoidae</taxon>
        <taxon>Termopsidae</taxon>
        <taxon>Zootermopsis</taxon>
    </lineage>
</organism>
<evidence type="ECO:0000256" key="10">
    <source>
        <dbReference type="ARBA" id="ARBA00022692"/>
    </source>
</evidence>
<keyword evidence="18 25" id="KW-0472">Membrane</keyword>
<dbReference type="InterPro" id="IPR027268">
    <property type="entry name" value="Peptidase_M4/M1_CTD_sf"/>
</dbReference>
<keyword evidence="11 23" id="KW-0479">Metal-binding</keyword>
<accession>A0A067REW1</accession>
<evidence type="ECO:0000256" key="20">
    <source>
        <dbReference type="ARBA" id="ARBA00023180"/>
    </source>
</evidence>
<dbReference type="PRINTS" id="PR00756">
    <property type="entry name" value="ALADIPTASE"/>
</dbReference>
<evidence type="ECO:0000256" key="14">
    <source>
        <dbReference type="ARBA" id="ARBA00022837"/>
    </source>
</evidence>
<sequence length="970" mass="110712">MATTRIPPKAERGKLFYFFVWTCLVLALLCVCLVLAVVLLGSSLSACRETTSDASSSTTVPAVRNTSMKSVQKSAPKPWETDYHLPSATDPIHYDIFLHPDLSNLTFSGKVTITIRVKNPRSFLLVNAKYLDIYETRLTGPVAPDNEGEERAKAGEVREIDIGEAFEYKPNEFWVVVIKNNTELQPGIYSLHLQFRGSLSGKIVGFYSSTYTDSKTQEKRRIATSKFQPTYARQAYPCFDEPGFKSTFKVRLVRPRDGYIALSNMEYKTHADDSPEAGLTTVEFMESVPMVTYLSCFIVADFERLQPVTVSQGFPFSVYSTPAQVNKTKYGLEVGVKITEYYIQYFGVPYPLPKLDLAAIPDFVSGAMEHWGLVTFREVNLLYQEGVSSTGNKQRVAMVIAHELAHMWFGNLVTLKWWDDLWLNEGFASYVEYKGVDHAHPDWQILDQFLIDDLHPALILDASLTSHPIVQTVGHPDEITEIFDTISYSKGASVIRMLEDFLGDEEFKNGITSFLNHFKFANAVTQDLWNELQVVGKDVNITHVMDTWTRQMGYPVVTVTRGQNGAITLEQKRFLSDPDANTTNSSPYGYKWDIPITYITSQSKAVKRTWLLSEDTSLQIEIPHSVTWIKINCKQKGYYRVNYDDQNWEKLIELMKNDLTALSIPDRAHLLDDIFSLAEARLVSYHLAMNMTRYLAAEMEYIPWRVASTKFNTLNRLLISSPSYGKFRKYVQSLVLNTYKKVTMAVSDDDSHVLRLLRPMVVGLACHVGVPECIDEAVAVFKKWITNATSVPKPHPDLRSIVYSCGMRLGGSEEDWNTMWNLYLNETDAQERTKLLHGLAHSSEPWILQRYIQLAKFESNVRSQDFFSVLSYISQNPIGVSIVWDFIRDEWQYLVERFSLNDRYLGRLIPTVTKSFTSEVKLREMEIFFKDYPDAGAGKAARSQALDHVRKNIKWLSQHKKTLEDWLDAV</sequence>
<dbReference type="GO" id="GO:0005615">
    <property type="term" value="C:extracellular space"/>
    <property type="evidence" value="ECO:0007669"/>
    <property type="project" value="TreeGrafter"/>
</dbReference>
<evidence type="ECO:0000256" key="25">
    <source>
        <dbReference type="RuleBase" id="RU364040"/>
    </source>
</evidence>
<evidence type="ECO:0000256" key="24">
    <source>
        <dbReference type="PIRSR" id="PIRSR634016-4"/>
    </source>
</evidence>
<evidence type="ECO:0000256" key="4">
    <source>
        <dbReference type="ARBA" id="ARBA00010136"/>
    </source>
</evidence>
<evidence type="ECO:0000256" key="2">
    <source>
        <dbReference type="ARBA" id="ARBA00004401"/>
    </source>
</evidence>
<dbReference type="GO" id="GO:0043171">
    <property type="term" value="P:peptide catabolic process"/>
    <property type="evidence" value="ECO:0007669"/>
    <property type="project" value="TreeGrafter"/>
</dbReference>
<dbReference type="PANTHER" id="PTHR11533:SF276">
    <property type="entry name" value="GLUTAMYL AMINOPEPTIDASE"/>
    <property type="match status" value="1"/>
</dbReference>
<keyword evidence="14" id="KW-0106">Calcium</keyword>
<dbReference type="InterPro" id="IPR001930">
    <property type="entry name" value="Peptidase_M1"/>
</dbReference>
<keyword evidence="17 25" id="KW-0482">Metalloprotease</keyword>
<dbReference type="OrthoDB" id="510539at2759"/>
<dbReference type="SUPFAM" id="SSF63737">
    <property type="entry name" value="Leukotriene A4 hydrolase N-terminal domain"/>
    <property type="match status" value="1"/>
</dbReference>
<dbReference type="FunCoup" id="A0A067REW1">
    <property type="interactions" value="548"/>
</dbReference>
<feature type="active site" description="Proton acceptor" evidence="22">
    <location>
        <position position="403"/>
    </location>
</feature>
<feature type="compositionally biased region" description="Polar residues" evidence="26">
    <location>
        <begin position="55"/>
        <end position="73"/>
    </location>
</feature>
<comment type="cofactor">
    <cofactor evidence="23 25">
        <name>Zn(2+)</name>
        <dbReference type="ChEBI" id="CHEBI:29105"/>
    </cofactor>
    <text evidence="23 25">Binds 1 zinc ion per subunit.</text>
</comment>
<evidence type="ECO:0000256" key="8">
    <source>
        <dbReference type="ARBA" id="ARBA00022622"/>
    </source>
</evidence>
<keyword evidence="16 25" id="KW-1133">Transmembrane helix</keyword>
<dbReference type="PANTHER" id="PTHR11533">
    <property type="entry name" value="PROTEASE M1 ZINC METALLOPROTEASE"/>
    <property type="match status" value="1"/>
</dbReference>
<dbReference type="eggNOG" id="KOG1046">
    <property type="taxonomic scope" value="Eukaryota"/>
</dbReference>
<dbReference type="Pfam" id="PF01433">
    <property type="entry name" value="Peptidase_M1"/>
    <property type="match status" value="1"/>
</dbReference>
<dbReference type="GO" id="GO:0070006">
    <property type="term" value="F:metalloaminopeptidase activity"/>
    <property type="evidence" value="ECO:0007669"/>
    <property type="project" value="TreeGrafter"/>
</dbReference>
<evidence type="ECO:0000256" key="19">
    <source>
        <dbReference type="ARBA" id="ARBA00023157"/>
    </source>
</evidence>
<dbReference type="InParanoid" id="A0A067REW1"/>
<keyword evidence="21" id="KW-0449">Lipoprotein</keyword>
<keyword evidence="10 25" id="KW-0812">Transmembrane</keyword>
<dbReference type="GO" id="GO:0008270">
    <property type="term" value="F:zinc ion binding"/>
    <property type="evidence" value="ECO:0007669"/>
    <property type="project" value="UniProtKB-UniRule"/>
</dbReference>
<evidence type="ECO:0000259" key="28">
    <source>
        <dbReference type="Pfam" id="PF11838"/>
    </source>
</evidence>
<dbReference type="Proteomes" id="UP000027135">
    <property type="component" value="Unassembled WGS sequence"/>
</dbReference>
<evidence type="ECO:0000256" key="3">
    <source>
        <dbReference type="ARBA" id="ARBA00004609"/>
    </source>
</evidence>
<comment type="similarity">
    <text evidence="4 25">Belongs to the peptidase M1 family.</text>
</comment>
<dbReference type="Gene3D" id="1.10.390.10">
    <property type="entry name" value="Neutral Protease Domain 2"/>
    <property type="match status" value="1"/>
</dbReference>
<keyword evidence="6 25" id="KW-0031">Aminopeptidase</keyword>
<dbReference type="Gene3D" id="2.60.40.1910">
    <property type="match status" value="1"/>
</dbReference>
<dbReference type="OMA" id="WNVWSQF"/>
<dbReference type="FunFam" id="1.10.390.10:FF:000016">
    <property type="entry name" value="Glutamyl aminopeptidase"/>
    <property type="match status" value="1"/>
</dbReference>
<dbReference type="GO" id="GO:0098552">
    <property type="term" value="C:side of membrane"/>
    <property type="evidence" value="ECO:0007669"/>
    <property type="project" value="UniProtKB-KW"/>
</dbReference>
<feature type="binding site" evidence="23">
    <location>
        <position position="425"/>
    </location>
    <ligand>
        <name>Zn(2+)</name>
        <dbReference type="ChEBI" id="CHEBI:29105"/>
        <note>catalytic</note>
    </ligand>
</feature>
<dbReference type="FunFam" id="1.25.50.20:FF:000001">
    <property type="entry name" value="Aminopeptidase"/>
    <property type="match status" value="1"/>
</dbReference>
<evidence type="ECO:0000256" key="23">
    <source>
        <dbReference type="PIRSR" id="PIRSR634016-3"/>
    </source>
</evidence>
<dbReference type="GO" id="GO:0005737">
    <property type="term" value="C:cytoplasm"/>
    <property type="evidence" value="ECO:0007669"/>
    <property type="project" value="TreeGrafter"/>
</dbReference>
<keyword evidence="20" id="KW-0325">Glycoprotein</keyword>
<evidence type="ECO:0000259" key="29">
    <source>
        <dbReference type="Pfam" id="PF17900"/>
    </source>
</evidence>
<evidence type="ECO:0000256" key="1">
    <source>
        <dbReference type="ARBA" id="ARBA00001703"/>
    </source>
</evidence>
<feature type="transmembrane region" description="Helical" evidence="25">
    <location>
        <begin position="15"/>
        <end position="40"/>
    </location>
</feature>
<comment type="subunit">
    <text evidence="5">Homodimer; disulfide-linked.</text>
</comment>
<dbReference type="InterPro" id="IPR045357">
    <property type="entry name" value="Aminopeptidase_N-like_N"/>
</dbReference>
<keyword evidence="15" id="KW-0735">Signal-anchor</keyword>
<feature type="region of interest" description="Disordered" evidence="26">
    <location>
        <begin position="55"/>
        <end position="78"/>
    </location>
</feature>
<dbReference type="AlphaFoldDB" id="A0A067REW1"/>
<reference evidence="30 31" key="1">
    <citation type="journal article" date="2014" name="Nat. Commun.">
        <title>Molecular traces of alternative social organization in a termite genome.</title>
        <authorList>
            <person name="Terrapon N."/>
            <person name="Li C."/>
            <person name="Robertson H.M."/>
            <person name="Ji L."/>
            <person name="Meng X."/>
            <person name="Booth W."/>
            <person name="Chen Z."/>
            <person name="Childers C.P."/>
            <person name="Glastad K.M."/>
            <person name="Gokhale K."/>
            <person name="Gowin J."/>
            <person name="Gronenberg W."/>
            <person name="Hermansen R.A."/>
            <person name="Hu H."/>
            <person name="Hunt B.G."/>
            <person name="Huylmans A.K."/>
            <person name="Khalil S.M."/>
            <person name="Mitchell R.D."/>
            <person name="Munoz-Torres M.C."/>
            <person name="Mustard J.A."/>
            <person name="Pan H."/>
            <person name="Reese J.T."/>
            <person name="Scharf M.E."/>
            <person name="Sun F."/>
            <person name="Vogel H."/>
            <person name="Xiao J."/>
            <person name="Yang W."/>
            <person name="Yang Z."/>
            <person name="Yang Z."/>
            <person name="Zhou J."/>
            <person name="Zhu J."/>
            <person name="Brent C.S."/>
            <person name="Elsik C.G."/>
            <person name="Goodisman M.A."/>
            <person name="Liberles D.A."/>
            <person name="Roe R.M."/>
            <person name="Vargo E.L."/>
            <person name="Vilcinskas A."/>
            <person name="Wang J."/>
            <person name="Bornberg-Bauer E."/>
            <person name="Korb J."/>
            <person name="Zhang G."/>
            <person name="Liebig J."/>
        </authorList>
    </citation>
    <scope>NUCLEOTIDE SEQUENCE [LARGE SCALE GENOMIC DNA]</scope>
    <source>
        <tissue evidence="30">Whole organism</tissue>
    </source>
</reference>
<proteinExistence type="inferred from homology"/>
<evidence type="ECO:0000256" key="21">
    <source>
        <dbReference type="ARBA" id="ARBA00023288"/>
    </source>
</evidence>
<dbReference type="Gene3D" id="2.60.40.1730">
    <property type="entry name" value="tricorn interacting facor f3 domain"/>
    <property type="match status" value="1"/>
</dbReference>
<evidence type="ECO:0000259" key="27">
    <source>
        <dbReference type="Pfam" id="PF01433"/>
    </source>
</evidence>
<evidence type="ECO:0000256" key="5">
    <source>
        <dbReference type="ARBA" id="ARBA00011748"/>
    </source>
</evidence>
<keyword evidence="12 25" id="KW-0378">Hydrolase</keyword>
<keyword evidence="7" id="KW-1003">Cell membrane</keyword>
<feature type="site" description="Transition state stabilizer" evidence="24">
    <location>
        <position position="488"/>
    </location>
</feature>
<dbReference type="EC" id="3.4.11.-" evidence="25"/>
<evidence type="ECO:0000256" key="12">
    <source>
        <dbReference type="ARBA" id="ARBA00022801"/>
    </source>
</evidence>
<dbReference type="FunFam" id="2.60.40.1910:FF:000003">
    <property type="entry name" value="Aminopeptidase"/>
    <property type="match status" value="1"/>
</dbReference>
<evidence type="ECO:0000256" key="22">
    <source>
        <dbReference type="PIRSR" id="PIRSR634016-1"/>
    </source>
</evidence>
<keyword evidence="9 25" id="KW-0645">Protease</keyword>
<dbReference type="InterPro" id="IPR034016">
    <property type="entry name" value="M1_APN-typ"/>
</dbReference>
<comment type="catalytic activity">
    <reaction evidence="1">
        <text>Release of N-terminal glutamate (and to a lesser extent aspartate) from a peptide.</text>
        <dbReference type="EC" id="3.4.11.7"/>
    </reaction>
</comment>
<dbReference type="FunFam" id="2.60.40.1730:FF:000001">
    <property type="entry name" value="Leucyl-cystinyl aminopeptidase"/>
    <property type="match status" value="1"/>
</dbReference>
<dbReference type="CDD" id="cd09601">
    <property type="entry name" value="M1_APN-Q_like"/>
    <property type="match status" value="1"/>
</dbReference>
<evidence type="ECO:0000256" key="26">
    <source>
        <dbReference type="SAM" id="MobiDB-lite"/>
    </source>
</evidence>
<keyword evidence="8" id="KW-0336">GPI-anchor</keyword>
<comment type="subcellular location">
    <subcellularLocation>
        <location evidence="3">Cell membrane</location>
        <topology evidence="3">Lipid-anchor</topology>
        <topology evidence="3">GPI-anchor</topology>
    </subcellularLocation>
    <subcellularLocation>
        <location evidence="2">Cell membrane</location>
        <topology evidence="2">Single-pass type II membrane protein</topology>
    </subcellularLocation>
</comment>
<evidence type="ECO:0000256" key="7">
    <source>
        <dbReference type="ARBA" id="ARBA00022475"/>
    </source>
</evidence>
<feature type="domain" description="Aminopeptidase N-like N-terminal" evidence="29">
    <location>
        <begin position="91"/>
        <end position="294"/>
    </location>
</feature>
<gene>
    <name evidence="30" type="ORF">L798_06574</name>
</gene>
<name>A0A067REW1_ZOONE</name>
<dbReference type="Gene3D" id="1.25.50.20">
    <property type="match status" value="1"/>
</dbReference>
<evidence type="ECO:0000256" key="9">
    <source>
        <dbReference type="ARBA" id="ARBA00022670"/>
    </source>
</evidence>
<dbReference type="InterPro" id="IPR024571">
    <property type="entry name" value="ERAP1-like_C_dom"/>
</dbReference>
<dbReference type="InterPro" id="IPR050344">
    <property type="entry name" value="Peptidase_M1_aminopeptidases"/>
</dbReference>
<evidence type="ECO:0000256" key="18">
    <source>
        <dbReference type="ARBA" id="ARBA00023136"/>
    </source>
</evidence>
<feature type="domain" description="ERAP1-like C-terminal" evidence="28">
    <location>
        <begin position="628"/>
        <end position="950"/>
    </location>
</feature>
<dbReference type="MEROPS" id="M01.A12"/>
<evidence type="ECO:0000256" key="15">
    <source>
        <dbReference type="ARBA" id="ARBA00022968"/>
    </source>
</evidence>
<dbReference type="Pfam" id="PF17900">
    <property type="entry name" value="Peptidase_M1_N"/>
    <property type="match status" value="1"/>
</dbReference>
<dbReference type="GO" id="GO:0005886">
    <property type="term" value="C:plasma membrane"/>
    <property type="evidence" value="ECO:0007669"/>
    <property type="project" value="UniProtKB-SubCell"/>
</dbReference>